<dbReference type="PANTHER" id="PTHR30244:SF36">
    <property type="entry name" value="3-OXO-GLUCOSE-6-PHOSPHATE:GLUTAMATE AMINOTRANSFERASE"/>
    <property type="match status" value="1"/>
</dbReference>
<keyword evidence="6" id="KW-0032">Aminotransferase</keyword>
<evidence type="ECO:0000313" key="6">
    <source>
        <dbReference type="EMBL" id="KAF0133999.1"/>
    </source>
</evidence>
<dbReference type="Gene3D" id="3.90.1150.10">
    <property type="entry name" value="Aspartate Aminotransferase, domain 1"/>
    <property type="match status" value="1"/>
</dbReference>
<evidence type="ECO:0000256" key="2">
    <source>
        <dbReference type="ARBA" id="ARBA00037999"/>
    </source>
</evidence>
<dbReference type="PANTHER" id="PTHR30244">
    <property type="entry name" value="TRANSAMINASE"/>
    <property type="match status" value="1"/>
</dbReference>
<keyword evidence="1 4" id="KW-0663">Pyridoxal phosphate</keyword>
<evidence type="ECO:0000256" key="4">
    <source>
        <dbReference type="PIRSR" id="PIRSR000390-2"/>
    </source>
</evidence>
<reference evidence="6 7" key="1">
    <citation type="submission" date="2019-12" db="EMBL/GenBank/DDBJ databases">
        <authorList>
            <person name="Wolfe R."/>
            <person name="Danczak R."/>
            <person name="Wilkins M."/>
        </authorList>
    </citation>
    <scope>NUCLEOTIDE SEQUENCE [LARGE SCALE GENOMIC DNA]</scope>
    <source>
        <strain evidence="6">X2_MaxBin.013</strain>
    </source>
</reference>
<dbReference type="AlphaFoldDB" id="A0A833L0T2"/>
<dbReference type="GO" id="GO:0008483">
    <property type="term" value="F:transaminase activity"/>
    <property type="evidence" value="ECO:0007669"/>
    <property type="project" value="UniProtKB-KW"/>
</dbReference>
<dbReference type="EMBL" id="WPAF01000014">
    <property type="protein sequence ID" value="KAF0133999.1"/>
    <property type="molecule type" value="Genomic_DNA"/>
</dbReference>
<dbReference type="PIRSF" id="PIRSF000390">
    <property type="entry name" value="PLP_StrS"/>
    <property type="match status" value="1"/>
</dbReference>
<dbReference type="Gene3D" id="3.40.640.10">
    <property type="entry name" value="Type I PLP-dependent aspartate aminotransferase-like (Major domain)"/>
    <property type="match status" value="1"/>
</dbReference>
<sequence length="369" mass="40888">MPVPFFDLKRQITKIKPDLLQAIDACIDSGTFILGPKVVELEKAFQEIIGVKHAVGVASGTDALHLSLKAIDVQQGDEVITSPFTFVATAQSIIYCGAKPVFADIEPNTFNLDPLIIEPLITKKTKAIIPVHLYGLPANLDNIIAICEKNKISLIEDCAQAIGARCRNKSVGSFGSAGCFSFFPTKNLGCFGDGGIITTNDSSIYENLLSLRGHGSKKTYFYDSIGYNSRLDGIQATILLVRLNYLDGWTNKRRKNAALYHSHLSSVKELILPVETPNTMHVYNQFTIRAQDRDSLFEFLKKSEIGAMVYYPLSLHLQKSLSYLGYKIGDFPNAEKAQSEVLSLPIFPELEEKEIETVCSFIKKFYGQT</sequence>
<dbReference type="InterPro" id="IPR015424">
    <property type="entry name" value="PyrdxlP-dep_Trfase"/>
</dbReference>
<feature type="modified residue" description="N6-(pyridoxal phosphate)lysine" evidence="4">
    <location>
        <position position="186"/>
    </location>
</feature>
<evidence type="ECO:0000256" key="3">
    <source>
        <dbReference type="PIRSR" id="PIRSR000390-1"/>
    </source>
</evidence>
<evidence type="ECO:0000313" key="7">
    <source>
        <dbReference type="Proteomes" id="UP000488506"/>
    </source>
</evidence>
<dbReference type="InterPro" id="IPR015421">
    <property type="entry name" value="PyrdxlP-dep_Trfase_major"/>
</dbReference>
<accession>A0A833L0T2</accession>
<dbReference type="InterPro" id="IPR000653">
    <property type="entry name" value="DegT/StrS_aminotransferase"/>
</dbReference>
<dbReference type="FunFam" id="3.40.640.10:FF:000089">
    <property type="entry name" value="Aminotransferase, DegT/DnrJ/EryC1/StrS family"/>
    <property type="match status" value="1"/>
</dbReference>
<dbReference type="CDD" id="cd00616">
    <property type="entry name" value="AHBA_syn"/>
    <property type="match status" value="1"/>
</dbReference>
<keyword evidence="6" id="KW-0808">Transferase</keyword>
<organism evidence="6 7">
    <name type="scientific">Candidatus Saganbacteria bacterium</name>
    <dbReference type="NCBI Taxonomy" id="2575572"/>
    <lineage>
        <taxon>Bacteria</taxon>
        <taxon>Bacillati</taxon>
        <taxon>Saganbacteria</taxon>
    </lineage>
</organism>
<evidence type="ECO:0000256" key="5">
    <source>
        <dbReference type="RuleBase" id="RU004508"/>
    </source>
</evidence>
<evidence type="ECO:0000256" key="1">
    <source>
        <dbReference type="ARBA" id="ARBA00022898"/>
    </source>
</evidence>
<protein>
    <submittedName>
        <fullName evidence="6">DegT/DnrJ/EryC1/StrS aminotransferase</fullName>
    </submittedName>
</protein>
<gene>
    <name evidence="6" type="ORF">FD145_941</name>
</gene>
<dbReference type="Pfam" id="PF01041">
    <property type="entry name" value="DegT_DnrJ_EryC1"/>
    <property type="match status" value="1"/>
</dbReference>
<comment type="similarity">
    <text evidence="2 5">Belongs to the DegT/DnrJ/EryC1 family.</text>
</comment>
<dbReference type="GO" id="GO:0030170">
    <property type="term" value="F:pyridoxal phosphate binding"/>
    <property type="evidence" value="ECO:0007669"/>
    <property type="project" value="TreeGrafter"/>
</dbReference>
<proteinExistence type="inferred from homology"/>
<feature type="active site" description="Proton acceptor" evidence="3">
    <location>
        <position position="186"/>
    </location>
</feature>
<dbReference type="InterPro" id="IPR015422">
    <property type="entry name" value="PyrdxlP-dep_Trfase_small"/>
</dbReference>
<comment type="caution">
    <text evidence="6">The sequence shown here is derived from an EMBL/GenBank/DDBJ whole genome shotgun (WGS) entry which is preliminary data.</text>
</comment>
<dbReference type="GO" id="GO:0000271">
    <property type="term" value="P:polysaccharide biosynthetic process"/>
    <property type="evidence" value="ECO:0007669"/>
    <property type="project" value="TreeGrafter"/>
</dbReference>
<dbReference type="SUPFAM" id="SSF53383">
    <property type="entry name" value="PLP-dependent transferases"/>
    <property type="match status" value="1"/>
</dbReference>
<dbReference type="Proteomes" id="UP000488506">
    <property type="component" value="Unassembled WGS sequence"/>
</dbReference>
<name>A0A833L0T2_UNCSA</name>